<evidence type="ECO:0000256" key="1">
    <source>
        <dbReference type="ARBA" id="ARBA00004141"/>
    </source>
</evidence>
<dbReference type="GeneID" id="42798583"/>
<accession>A0A650CQ11</accession>
<evidence type="ECO:0008006" key="8">
    <source>
        <dbReference type="Google" id="ProtNLM"/>
    </source>
</evidence>
<keyword evidence="7" id="KW-1185">Reference proteome</keyword>
<protein>
    <recommendedName>
        <fullName evidence="8">Amino acid permease</fullName>
    </recommendedName>
</protein>
<dbReference type="PANTHER" id="PTHR42770">
    <property type="entry name" value="AMINO ACID TRANSPORTER-RELATED"/>
    <property type="match status" value="1"/>
</dbReference>
<keyword evidence="4 5" id="KW-0472">Membrane</keyword>
<dbReference type="Gene3D" id="1.20.1740.10">
    <property type="entry name" value="Amino acid/polyamine transporter I"/>
    <property type="match status" value="1"/>
</dbReference>
<name>A0A650CQ11_9CREN</name>
<feature type="transmembrane region" description="Helical" evidence="5">
    <location>
        <begin position="105"/>
        <end position="128"/>
    </location>
</feature>
<keyword evidence="2 5" id="KW-0812">Transmembrane</keyword>
<dbReference type="GO" id="GO:0016020">
    <property type="term" value="C:membrane"/>
    <property type="evidence" value="ECO:0007669"/>
    <property type="project" value="UniProtKB-SubCell"/>
</dbReference>
<dbReference type="RefSeq" id="WP_156006466.1">
    <property type="nucleotide sequence ID" value="NZ_CP045483.1"/>
</dbReference>
<dbReference type="OrthoDB" id="41965at2157"/>
<reference evidence="6 7" key="1">
    <citation type="submission" date="2019-10" db="EMBL/GenBank/DDBJ databases">
        <title>Genome Sequences from Six Type Strain Members of the Archaeal Family Sulfolobaceae: Acidianus ambivalens, Acidianus infernus, Metallosphaera prunae, Stygiolobus azoricus, Sulfolobus metallicus, and Sulfurisphaera ohwakuensis.</title>
        <authorList>
            <person name="Counts J.A."/>
            <person name="Kelly R.M."/>
        </authorList>
    </citation>
    <scope>NUCLEOTIDE SEQUENCE [LARGE SCALE GENOMIC DNA]</scope>
    <source>
        <strain evidence="6 7">FC6</strain>
    </source>
</reference>
<comment type="subcellular location">
    <subcellularLocation>
        <location evidence="1">Membrane</location>
        <topology evidence="1">Multi-pass membrane protein</topology>
    </subcellularLocation>
</comment>
<dbReference type="PIRSF" id="PIRSF006060">
    <property type="entry name" value="AA_transporter"/>
    <property type="match status" value="1"/>
</dbReference>
<feature type="transmembrane region" description="Helical" evidence="5">
    <location>
        <begin position="313"/>
        <end position="338"/>
    </location>
</feature>
<organism evidence="6 7">
    <name type="scientific">Stygiolobus azoricus</name>
    <dbReference type="NCBI Taxonomy" id="41675"/>
    <lineage>
        <taxon>Archaea</taxon>
        <taxon>Thermoproteota</taxon>
        <taxon>Thermoprotei</taxon>
        <taxon>Sulfolobales</taxon>
        <taxon>Sulfolobaceae</taxon>
        <taxon>Stygiolobus</taxon>
    </lineage>
</organism>
<evidence type="ECO:0000256" key="3">
    <source>
        <dbReference type="ARBA" id="ARBA00022989"/>
    </source>
</evidence>
<gene>
    <name evidence="6" type="ORF">D1868_05895</name>
</gene>
<dbReference type="KEGG" id="sazo:D1868_05895"/>
<dbReference type="PANTHER" id="PTHR42770:SF7">
    <property type="entry name" value="MEMBRANE PROTEIN"/>
    <property type="match status" value="1"/>
</dbReference>
<feature type="transmembrane region" description="Helical" evidence="5">
    <location>
        <begin position="283"/>
        <end position="307"/>
    </location>
</feature>
<evidence type="ECO:0000256" key="4">
    <source>
        <dbReference type="ARBA" id="ARBA00023136"/>
    </source>
</evidence>
<evidence type="ECO:0000313" key="7">
    <source>
        <dbReference type="Proteomes" id="UP000423396"/>
    </source>
</evidence>
<dbReference type="AlphaFoldDB" id="A0A650CQ11"/>
<keyword evidence="3 5" id="KW-1133">Transmembrane helix</keyword>
<proteinExistence type="predicted"/>
<dbReference type="Proteomes" id="UP000423396">
    <property type="component" value="Chromosome"/>
</dbReference>
<evidence type="ECO:0000313" key="6">
    <source>
        <dbReference type="EMBL" id="QGR19567.1"/>
    </source>
</evidence>
<feature type="transmembrane region" description="Helical" evidence="5">
    <location>
        <begin position="12"/>
        <end position="36"/>
    </location>
</feature>
<evidence type="ECO:0000256" key="2">
    <source>
        <dbReference type="ARBA" id="ARBA00022692"/>
    </source>
</evidence>
<evidence type="ECO:0000256" key="5">
    <source>
        <dbReference type="SAM" id="Phobius"/>
    </source>
</evidence>
<feature type="transmembrane region" description="Helical" evidence="5">
    <location>
        <begin position="171"/>
        <end position="193"/>
    </location>
</feature>
<sequence length="362" mass="39485">MATVVTIIRTKYFATVISALTMLQLIGTIAMIVGIFTVSDYASIFNSVSESYSGPTYSSLTEPLESFSLIQTLVLMAAINSFLYLYNNAPTYFGGELKRSKSTMFIGLVLSYIVTAIMAIALVAGIQYKIGISFYDYTSVNGWTSSGNGIPIAPNSLLSYVVIPFLNNSPLVTLMVLSAITWYILYAIIDLAIPTRTLFAMSFDWMAPSFLSKVNQKLKTPVYSALMITAMAVVFDILEIYFGFSVGVLSDIIVYILYQYFPAAIAAIVLVKKKLYGVNDKSIAVIGTISAVVLLLSALLLVIFGSINSNFGSMIFAGNLPLNIGIIVGLPIVALVMYEGIRLYRLKQGIDITITFKEIPPE</sequence>
<dbReference type="InterPro" id="IPR050367">
    <property type="entry name" value="APC_superfamily"/>
</dbReference>
<feature type="transmembrane region" description="Helical" evidence="5">
    <location>
        <begin position="222"/>
        <end position="246"/>
    </location>
</feature>
<feature type="transmembrane region" description="Helical" evidence="5">
    <location>
        <begin position="67"/>
        <end position="85"/>
    </location>
</feature>
<dbReference type="EMBL" id="CP045483">
    <property type="protein sequence ID" value="QGR19567.1"/>
    <property type="molecule type" value="Genomic_DNA"/>
</dbReference>
<feature type="transmembrane region" description="Helical" evidence="5">
    <location>
        <begin position="252"/>
        <end position="271"/>
    </location>
</feature>